<dbReference type="RefSeq" id="WP_379151611.1">
    <property type="nucleotide sequence ID" value="NZ_JBHSRJ010000003.1"/>
</dbReference>
<keyword evidence="2" id="KW-1185">Reference proteome</keyword>
<evidence type="ECO:0000313" key="1">
    <source>
        <dbReference type="EMBL" id="MFC6042600.1"/>
    </source>
</evidence>
<proteinExistence type="predicted"/>
<reference evidence="2" key="1">
    <citation type="journal article" date="2019" name="Int. J. Syst. Evol. Microbiol.">
        <title>The Global Catalogue of Microorganisms (GCM) 10K type strain sequencing project: providing services to taxonomists for standard genome sequencing and annotation.</title>
        <authorList>
            <consortium name="The Broad Institute Genomics Platform"/>
            <consortium name="The Broad Institute Genome Sequencing Center for Infectious Disease"/>
            <person name="Wu L."/>
            <person name="Ma J."/>
        </authorList>
    </citation>
    <scope>NUCLEOTIDE SEQUENCE [LARGE SCALE GENOMIC DNA]</scope>
    <source>
        <strain evidence="2">CCUG 54522</strain>
    </source>
</reference>
<accession>A0ABW1LGI0</accession>
<gene>
    <name evidence="1" type="ORF">ACFPYL_05925</name>
</gene>
<dbReference type="Proteomes" id="UP001596135">
    <property type="component" value="Unassembled WGS sequence"/>
</dbReference>
<dbReference type="EMBL" id="JBHSRJ010000003">
    <property type="protein sequence ID" value="MFC6042600.1"/>
    <property type="molecule type" value="Genomic_DNA"/>
</dbReference>
<name>A0ABW1LGI0_9ACTN</name>
<protein>
    <submittedName>
        <fullName evidence="1">Uncharacterized protein</fullName>
    </submittedName>
</protein>
<comment type="caution">
    <text evidence="1">The sequence shown here is derived from an EMBL/GenBank/DDBJ whole genome shotgun (WGS) entry which is preliminary data.</text>
</comment>
<evidence type="ECO:0000313" key="2">
    <source>
        <dbReference type="Proteomes" id="UP001596135"/>
    </source>
</evidence>
<sequence>MEYSNVILDAEANRQQIAERIARAATPRISSTSHRHLLAQRLRRLADRVDN</sequence>
<organism evidence="1 2">
    <name type="scientific">Nocardioides hankookensis</name>
    <dbReference type="NCBI Taxonomy" id="443157"/>
    <lineage>
        <taxon>Bacteria</taxon>
        <taxon>Bacillati</taxon>
        <taxon>Actinomycetota</taxon>
        <taxon>Actinomycetes</taxon>
        <taxon>Propionibacteriales</taxon>
        <taxon>Nocardioidaceae</taxon>
        <taxon>Nocardioides</taxon>
    </lineage>
</organism>